<keyword evidence="1" id="KW-0812">Transmembrane</keyword>
<feature type="transmembrane region" description="Helical" evidence="1">
    <location>
        <begin position="147"/>
        <end position="164"/>
    </location>
</feature>
<dbReference type="InterPro" id="IPR048039">
    <property type="entry name" value="TraQ-like"/>
</dbReference>
<evidence type="ECO:0000313" key="2">
    <source>
        <dbReference type="EMBL" id="PLO75485.1"/>
    </source>
</evidence>
<dbReference type="Proteomes" id="UP000234667">
    <property type="component" value="Unassembled WGS sequence"/>
</dbReference>
<dbReference type="NCBIfam" id="NF033883">
    <property type="entry name" value="conj_TraQ_IncI1"/>
    <property type="match status" value="1"/>
</dbReference>
<evidence type="ECO:0000313" key="3">
    <source>
        <dbReference type="Proteomes" id="UP000234667"/>
    </source>
</evidence>
<feature type="transmembrane region" description="Helical" evidence="1">
    <location>
        <begin position="20"/>
        <end position="40"/>
    </location>
</feature>
<feature type="transmembrane region" description="Helical" evidence="1">
    <location>
        <begin position="52"/>
        <end position="73"/>
    </location>
</feature>
<dbReference type="AlphaFoldDB" id="A0A2J5QBY0"/>
<feature type="transmembrane region" description="Helical" evidence="1">
    <location>
        <begin position="107"/>
        <end position="127"/>
    </location>
</feature>
<sequence length="175" mass="18154">MDAVQALVKFASGLHASIFNLVWAMATLLAIIGSATFLTAQVRQARLPHGSGGGKIVAWILLCAGLVGLQQMISAGAAQMGWNSVSFDAVAYVSTASFGAGAEAANAVLTLVRALGGVFCLNGWLLFRRSLKDGHTGLTAGQDVAGGWVRFICGVLMICNPYLLDALQSSLGLAW</sequence>
<accession>A0A2J5QBY0</accession>
<organism evidence="2 3">
    <name type="scientific">Klebsiella michiganensis</name>
    <dbReference type="NCBI Taxonomy" id="1134687"/>
    <lineage>
        <taxon>Bacteria</taxon>
        <taxon>Pseudomonadati</taxon>
        <taxon>Pseudomonadota</taxon>
        <taxon>Gammaproteobacteria</taxon>
        <taxon>Enterobacterales</taxon>
        <taxon>Enterobacteriaceae</taxon>
        <taxon>Klebsiella/Raoultella group</taxon>
        <taxon>Klebsiella</taxon>
    </lineage>
</organism>
<dbReference type="EMBL" id="PIDR01000006">
    <property type="protein sequence ID" value="PLO75485.1"/>
    <property type="molecule type" value="Genomic_DNA"/>
</dbReference>
<protein>
    <submittedName>
        <fullName evidence="2">Conjugal transfer protein</fullName>
    </submittedName>
</protein>
<reference evidence="2 3" key="1">
    <citation type="submission" date="2017-11" db="EMBL/GenBank/DDBJ databases">
        <authorList>
            <person name="Han C.G."/>
        </authorList>
    </citation>
    <scope>NUCLEOTIDE SEQUENCE [LARGE SCALE GENOMIC DNA]</scope>
    <source>
        <strain evidence="2 3">A10</strain>
    </source>
</reference>
<gene>
    <name evidence="2" type="ORF">CWN49_00985</name>
</gene>
<evidence type="ECO:0000256" key="1">
    <source>
        <dbReference type="SAM" id="Phobius"/>
    </source>
</evidence>
<keyword evidence="1" id="KW-1133">Transmembrane helix</keyword>
<keyword evidence="1" id="KW-0472">Membrane</keyword>
<name>A0A2J5QBY0_9ENTR</name>
<comment type="caution">
    <text evidence="2">The sequence shown here is derived from an EMBL/GenBank/DDBJ whole genome shotgun (WGS) entry which is preliminary data.</text>
</comment>
<dbReference type="RefSeq" id="WP_023321914.1">
    <property type="nucleotide sequence ID" value="NZ_CAXLPK010000002.1"/>
</dbReference>
<proteinExistence type="predicted"/>
<reference evidence="2 3" key="2">
    <citation type="submission" date="2018-01" db="EMBL/GenBank/DDBJ databases">
        <title>Genomic study of Klebsiella pneumoniae.</title>
        <authorList>
            <person name="Yang Y."/>
            <person name="Bicalho R."/>
        </authorList>
    </citation>
    <scope>NUCLEOTIDE SEQUENCE [LARGE SCALE GENOMIC DNA]</scope>
    <source>
        <strain evidence="2 3">A10</strain>
    </source>
</reference>